<keyword evidence="3 6" id="KW-0812">Transmembrane</keyword>
<evidence type="ECO:0000256" key="3">
    <source>
        <dbReference type="ARBA" id="ARBA00022692"/>
    </source>
</evidence>
<feature type="transmembrane region" description="Helical" evidence="6">
    <location>
        <begin position="12"/>
        <end position="38"/>
    </location>
</feature>
<feature type="transmembrane region" description="Helical" evidence="6">
    <location>
        <begin position="229"/>
        <end position="255"/>
    </location>
</feature>
<feature type="transmembrane region" description="Helical" evidence="6">
    <location>
        <begin position="44"/>
        <end position="65"/>
    </location>
</feature>
<keyword evidence="8" id="KW-1185">Reference proteome</keyword>
<sequence length="507" mass="56764">MMSTKGVRYEMSLNLGTNFLALVLNILLGLVVVPFYISKIGVDGYGIVALATSFSAYLSIVTIAIDAAVGRNFTLAMRKDDHMASNAIYSSSIIAAILLILALLPFIAWFLYDIKDIISYRSYPAGEMRWVFVAIITSFILTFIRGLFLVPAFASNKIYIQRFIAILEIVVRTALIFLLLNASAKLSLIGIAFFISSLVSFVAALIWIGRKFPFLKLRMHYFDQSIVRYIGSMSFWLVINQIGTLLFINIDIILLNHYYGATATGEFSTVAQWHTLLRSFAGVFVAIFTPVVYKYYADKDFSNLLKFSKYTVVAMGLVLAIPIGIIVAYSDVILKLWVGERFTHFYPLMVLLTGHLIFNLSVLPILSINSVYNKVKVPGLTSFFCGILNLVLGILVIKTFNWGIYSVAVVSAVLLTVKNLIFSPTYAAKILEQSPWFYYPSILRGCGLFIWVLLLSWLGRHLLLPGSWTGLILSAAVIGLCSIPFAWFVSLNKDQRLLIGKLIRRRI</sequence>
<evidence type="ECO:0000313" key="7">
    <source>
        <dbReference type="EMBL" id="NML40501.1"/>
    </source>
</evidence>
<dbReference type="PANTHER" id="PTHR30250">
    <property type="entry name" value="PST FAMILY PREDICTED COLANIC ACID TRANSPORTER"/>
    <property type="match status" value="1"/>
</dbReference>
<evidence type="ECO:0000256" key="2">
    <source>
        <dbReference type="ARBA" id="ARBA00022475"/>
    </source>
</evidence>
<dbReference type="Proteomes" id="UP000583266">
    <property type="component" value="Unassembled WGS sequence"/>
</dbReference>
<evidence type="ECO:0000313" key="8">
    <source>
        <dbReference type="Proteomes" id="UP000583266"/>
    </source>
</evidence>
<evidence type="ECO:0000256" key="5">
    <source>
        <dbReference type="ARBA" id="ARBA00023136"/>
    </source>
</evidence>
<feature type="transmembrane region" description="Helical" evidence="6">
    <location>
        <begin position="442"/>
        <end position="459"/>
    </location>
</feature>
<dbReference type="EMBL" id="JABBGC010000003">
    <property type="protein sequence ID" value="NML40501.1"/>
    <property type="molecule type" value="Genomic_DNA"/>
</dbReference>
<dbReference type="RefSeq" id="WP_169227599.1">
    <property type="nucleotide sequence ID" value="NZ_JABBGC010000003.1"/>
</dbReference>
<feature type="transmembrane region" description="Helical" evidence="6">
    <location>
        <begin position="380"/>
        <end position="397"/>
    </location>
</feature>
<keyword evidence="2" id="KW-1003">Cell membrane</keyword>
<feature type="transmembrane region" description="Helical" evidence="6">
    <location>
        <begin position="86"/>
        <end position="110"/>
    </location>
</feature>
<reference evidence="7 8" key="1">
    <citation type="submission" date="2020-04" db="EMBL/GenBank/DDBJ databases">
        <title>Chitinophaga sp. G-6-1-13 sp. nov., isolated from soil.</title>
        <authorList>
            <person name="Dahal R.H."/>
            <person name="Chaudhary D.K."/>
        </authorList>
    </citation>
    <scope>NUCLEOTIDE SEQUENCE [LARGE SCALE GENOMIC DNA]</scope>
    <source>
        <strain evidence="7 8">G-6-1-13</strain>
    </source>
</reference>
<gene>
    <name evidence="7" type="ORF">HHL17_25115</name>
</gene>
<feature type="transmembrane region" description="Helical" evidence="6">
    <location>
        <begin position="471"/>
        <end position="491"/>
    </location>
</feature>
<feature type="transmembrane region" description="Helical" evidence="6">
    <location>
        <begin position="130"/>
        <end position="150"/>
    </location>
</feature>
<feature type="transmembrane region" description="Helical" evidence="6">
    <location>
        <begin position="349"/>
        <end position="368"/>
    </location>
</feature>
<evidence type="ECO:0000256" key="1">
    <source>
        <dbReference type="ARBA" id="ARBA00004651"/>
    </source>
</evidence>
<feature type="transmembrane region" description="Helical" evidence="6">
    <location>
        <begin position="307"/>
        <end position="329"/>
    </location>
</feature>
<feature type="transmembrane region" description="Helical" evidence="6">
    <location>
        <begin position="162"/>
        <end position="180"/>
    </location>
</feature>
<dbReference type="InterPro" id="IPR050833">
    <property type="entry name" value="Poly_Biosynth_Transport"/>
</dbReference>
<feature type="transmembrane region" description="Helical" evidence="6">
    <location>
        <begin position="403"/>
        <end position="421"/>
    </location>
</feature>
<name>A0A848GSN2_9BACT</name>
<dbReference type="Pfam" id="PF01943">
    <property type="entry name" value="Polysacc_synt"/>
    <property type="match status" value="1"/>
</dbReference>
<keyword evidence="5 6" id="KW-0472">Membrane</keyword>
<proteinExistence type="predicted"/>
<dbReference type="GO" id="GO:0005886">
    <property type="term" value="C:plasma membrane"/>
    <property type="evidence" value="ECO:0007669"/>
    <property type="project" value="UniProtKB-SubCell"/>
</dbReference>
<dbReference type="AlphaFoldDB" id="A0A848GSN2"/>
<dbReference type="InterPro" id="IPR002797">
    <property type="entry name" value="Polysacc_synth"/>
</dbReference>
<evidence type="ECO:0000256" key="4">
    <source>
        <dbReference type="ARBA" id="ARBA00022989"/>
    </source>
</evidence>
<feature type="transmembrane region" description="Helical" evidence="6">
    <location>
        <begin position="275"/>
        <end position="295"/>
    </location>
</feature>
<evidence type="ECO:0000256" key="6">
    <source>
        <dbReference type="SAM" id="Phobius"/>
    </source>
</evidence>
<comment type="caution">
    <text evidence="7">The sequence shown here is derived from an EMBL/GenBank/DDBJ whole genome shotgun (WGS) entry which is preliminary data.</text>
</comment>
<keyword evidence="4 6" id="KW-1133">Transmembrane helix</keyword>
<organism evidence="7 8">
    <name type="scientific">Chitinophaga fulva</name>
    <dbReference type="NCBI Taxonomy" id="2728842"/>
    <lineage>
        <taxon>Bacteria</taxon>
        <taxon>Pseudomonadati</taxon>
        <taxon>Bacteroidota</taxon>
        <taxon>Chitinophagia</taxon>
        <taxon>Chitinophagales</taxon>
        <taxon>Chitinophagaceae</taxon>
        <taxon>Chitinophaga</taxon>
    </lineage>
</organism>
<feature type="transmembrane region" description="Helical" evidence="6">
    <location>
        <begin position="186"/>
        <end position="208"/>
    </location>
</feature>
<accession>A0A848GSN2</accession>
<comment type="subcellular location">
    <subcellularLocation>
        <location evidence="1">Cell membrane</location>
        <topology evidence="1">Multi-pass membrane protein</topology>
    </subcellularLocation>
</comment>
<dbReference type="PANTHER" id="PTHR30250:SF26">
    <property type="entry name" value="PSMA PROTEIN"/>
    <property type="match status" value="1"/>
</dbReference>
<protein>
    <submittedName>
        <fullName evidence="7">Oligosaccharide flippase family protein</fullName>
    </submittedName>
</protein>